<dbReference type="InterPro" id="IPR036631">
    <property type="entry name" value="MGMT_N_sf"/>
</dbReference>
<evidence type="ECO:0000256" key="13">
    <source>
        <dbReference type="ARBA" id="ARBA00049348"/>
    </source>
</evidence>
<evidence type="ECO:0000256" key="11">
    <source>
        <dbReference type="ARBA" id="ARBA00023163"/>
    </source>
</evidence>
<evidence type="ECO:0000256" key="8">
    <source>
        <dbReference type="ARBA" id="ARBA00023015"/>
    </source>
</evidence>
<dbReference type="PANTHER" id="PTHR10815:SF14">
    <property type="entry name" value="BIFUNCTIONAL TRANSCRIPTIONAL ACTIVATOR_DNA REPAIR ENZYME ADA"/>
    <property type="match status" value="1"/>
</dbReference>
<gene>
    <name evidence="15" type="primary">ada</name>
    <name evidence="15" type="ORF">JKV55_05460</name>
</gene>
<comment type="catalytic activity">
    <reaction evidence="13">
        <text>a 6-O-methyl-2'-deoxyguanosine in DNA + L-cysteinyl-[protein] = S-methyl-L-cysteinyl-[protein] + a 2'-deoxyguanosine in DNA</text>
        <dbReference type="Rhea" id="RHEA:24000"/>
        <dbReference type="Rhea" id="RHEA-COMP:10131"/>
        <dbReference type="Rhea" id="RHEA-COMP:10132"/>
        <dbReference type="Rhea" id="RHEA-COMP:11367"/>
        <dbReference type="Rhea" id="RHEA-COMP:11368"/>
        <dbReference type="ChEBI" id="CHEBI:29950"/>
        <dbReference type="ChEBI" id="CHEBI:82612"/>
        <dbReference type="ChEBI" id="CHEBI:85445"/>
        <dbReference type="ChEBI" id="CHEBI:85448"/>
        <dbReference type="EC" id="2.1.1.63"/>
    </reaction>
</comment>
<keyword evidence="10" id="KW-0010">Activator</keyword>
<comment type="cofactor">
    <cofactor evidence="2">
        <name>Zn(2+)</name>
        <dbReference type="ChEBI" id="CHEBI:29105"/>
    </cofactor>
</comment>
<dbReference type="InterPro" id="IPR014048">
    <property type="entry name" value="MethylDNA_cys_MeTrfase_DNA-bd"/>
</dbReference>
<dbReference type="InterPro" id="IPR018062">
    <property type="entry name" value="HTH_AraC-typ_CS"/>
</dbReference>
<keyword evidence="9 15" id="KW-0238">DNA-binding</keyword>
<dbReference type="SMART" id="SM00342">
    <property type="entry name" value="HTH_ARAC"/>
    <property type="match status" value="1"/>
</dbReference>
<keyword evidence="7" id="KW-0862">Zinc</keyword>
<evidence type="ECO:0000256" key="2">
    <source>
        <dbReference type="ARBA" id="ARBA00001947"/>
    </source>
</evidence>
<dbReference type="Proteomes" id="UP000638570">
    <property type="component" value="Unassembled WGS sequence"/>
</dbReference>
<protein>
    <submittedName>
        <fullName evidence="15">Bifunctional DNA-binding transcriptional regulator/O6-methylguanine-DNA methyltransferase Ada</fullName>
    </submittedName>
</protein>
<dbReference type="PROSITE" id="PS00374">
    <property type="entry name" value="MGMT"/>
    <property type="match status" value="1"/>
</dbReference>
<keyword evidence="16" id="KW-1185">Reference proteome</keyword>
<dbReference type="SUPFAM" id="SSF46767">
    <property type="entry name" value="Methylated DNA-protein cysteine methyltransferase, C-terminal domain"/>
    <property type="match status" value="1"/>
</dbReference>
<keyword evidence="3 15" id="KW-0489">Methyltransferase</keyword>
<dbReference type="Gene3D" id="1.10.10.60">
    <property type="entry name" value="Homeodomain-like"/>
    <property type="match status" value="1"/>
</dbReference>
<comment type="catalytic activity">
    <reaction evidence="1">
        <text>a 4-O-methyl-thymidine in DNA + L-cysteinyl-[protein] = a thymidine in DNA + S-methyl-L-cysteinyl-[protein]</text>
        <dbReference type="Rhea" id="RHEA:53428"/>
        <dbReference type="Rhea" id="RHEA-COMP:10131"/>
        <dbReference type="Rhea" id="RHEA-COMP:10132"/>
        <dbReference type="Rhea" id="RHEA-COMP:13555"/>
        <dbReference type="Rhea" id="RHEA-COMP:13556"/>
        <dbReference type="ChEBI" id="CHEBI:29950"/>
        <dbReference type="ChEBI" id="CHEBI:82612"/>
        <dbReference type="ChEBI" id="CHEBI:137386"/>
        <dbReference type="ChEBI" id="CHEBI:137387"/>
        <dbReference type="EC" id="2.1.1.63"/>
    </reaction>
</comment>
<evidence type="ECO:0000256" key="12">
    <source>
        <dbReference type="ARBA" id="ARBA00023204"/>
    </source>
</evidence>
<dbReference type="Gene3D" id="3.40.10.10">
    <property type="entry name" value="DNA Methylphosphotriester Repair Domain"/>
    <property type="match status" value="1"/>
</dbReference>
<dbReference type="NCBIfam" id="TIGR00589">
    <property type="entry name" value="ogt"/>
    <property type="match status" value="1"/>
</dbReference>
<dbReference type="SUPFAM" id="SSF53155">
    <property type="entry name" value="Methylated DNA-protein cysteine methyltransferase domain"/>
    <property type="match status" value="1"/>
</dbReference>
<evidence type="ECO:0000256" key="1">
    <source>
        <dbReference type="ARBA" id="ARBA00001286"/>
    </source>
</evidence>
<dbReference type="Pfam" id="PF12833">
    <property type="entry name" value="HTH_18"/>
    <property type="match status" value="1"/>
</dbReference>
<dbReference type="PIRSF" id="PIRSF000409">
    <property type="entry name" value="Ada"/>
    <property type="match status" value="1"/>
</dbReference>
<dbReference type="GO" id="GO:0003677">
    <property type="term" value="F:DNA binding"/>
    <property type="evidence" value="ECO:0007669"/>
    <property type="project" value="UniProtKB-KW"/>
</dbReference>
<dbReference type="Gene3D" id="3.30.160.70">
    <property type="entry name" value="Methylated DNA-protein cysteine methyltransferase domain"/>
    <property type="match status" value="1"/>
</dbReference>
<keyword evidence="11" id="KW-0804">Transcription</keyword>
<dbReference type="PROSITE" id="PS00041">
    <property type="entry name" value="HTH_ARAC_FAMILY_1"/>
    <property type="match status" value="1"/>
</dbReference>
<evidence type="ECO:0000256" key="3">
    <source>
        <dbReference type="ARBA" id="ARBA00022603"/>
    </source>
</evidence>
<keyword evidence="4" id="KW-0808">Transferase</keyword>
<organism evidence="15 16">
    <name type="scientific">Zobellella iuensis</name>
    <dbReference type="NCBI Taxonomy" id="2803811"/>
    <lineage>
        <taxon>Bacteria</taxon>
        <taxon>Pseudomonadati</taxon>
        <taxon>Pseudomonadota</taxon>
        <taxon>Gammaproteobacteria</taxon>
        <taxon>Aeromonadales</taxon>
        <taxon>Aeromonadaceae</taxon>
        <taxon>Zobellella</taxon>
    </lineage>
</organism>
<keyword evidence="8" id="KW-0805">Transcription regulation</keyword>
<dbReference type="Pfam" id="PF01035">
    <property type="entry name" value="DNA_binding_1"/>
    <property type="match status" value="1"/>
</dbReference>
<feature type="domain" description="HTH araC/xylS-type" evidence="14">
    <location>
        <begin position="88"/>
        <end position="188"/>
    </location>
</feature>
<evidence type="ECO:0000256" key="4">
    <source>
        <dbReference type="ARBA" id="ARBA00022679"/>
    </source>
</evidence>
<evidence type="ECO:0000313" key="15">
    <source>
        <dbReference type="EMBL" id="MBL1376784.1"/>
    </source>
</evidence>
<dbReference type="GO" id="GO:0008168">
    <property type="term" value="F:methyltransferase activity"/>
    <property type="evidence" value="ECO:0007669"/>
    <property type="project" value="UniProtKB-KW"/>
</dbReference>
<evidence type="ECO:0000313" key="16">
    <source>
        <dbReference type="Proteomes" id="UP000638570"/>
    </source>
</evidence>
<evidence type="ECO:0000256" key="7">
    <source>
        <dbReference type="ARBA" id="ARBA00022833"/>
    </source>
</evidence>
<dbReference type="PANTHER" id="PTHR10815">
    <property type="entry name" value="METHYLATED-DNA--PROTEIN-CYSTEINE METHYLTRANSFERASE"/>
    <property type="match status" value="1"/>
</dbReference>
<dbReference type="Gene3D" id="1.10.10.10">
    <property type="entry name" value="Winged helix-like DNA-binding domain superfamily/Winged helix DNA-binding domain"/>
    <property type="match status" value="1"/>
</dbReference>
<keyword evidence="6" id="KW-0227">DNA damage</keyword>
<dbReference type="EMBL" id="JAERTZ010000013">
    <property type="protein sequence ID" value="MBL1376784.1"/>
    <property type="molecule type" value="Genomic_DNA"/>
</dbReference>
<dbReference type="InterPro" id="IPR016221">
    <property type="entry name" value="Bifunct_regulatory_prot_Ada"/>
</dbReference>
<dbReference type="InterPro" id="IPR004026">
    <property type="entry name" value="Ada_DNA_repair_Zn-bd"/>
</dbReference>
<dbReference type="InterPro" id="IPR018060">
    <property type="entry name" value="HTH_AraC"/>
</dbReference>
<dbReference type="SUPFAM" id="SSF46689">
    <property type="entry name" value="Homeodomain-like"/>
    <property type="match status" value="1"/>
</dbReference>
<dbReference type="InterPro" id="IPR036388">
    <property type="entry name" value="WH-like_DNA-bd_sf"/>
</dbReference>
<comment type="caution">
    <text evidence="15">The sequence shown here is derived from an EMBL/GenBank/DDBJ whole genome shotgun (WGS) entry which is preliminary data.</text>
</comment>
<sequence>MSRRHAENTAHIIQDPRWAQVEARDPAADGRFCYGVITTGVYCRPSCPSRRARPEHVRFYDSAAAAEAAGFRPCRRCRPEQADPGGRQALVTALCRHIEQADHIPTLAELAAWTGLSPGHLQRLFKAGTGLSPRAYAQALRAERVRRALAREQSVTGAIFEAGYGAGSRFYEEADRLLGMTPGRYRAGGAGTEIRFAVGQCSLGAILVAMSDKGICAILLGEDAETLLRELQERFPAARLSGGEAGFEQWVARVVGLVECPRQGLELPLDIRGTVFQQRVWQALRQIPAGETISYAELARRIGQPRAVRAVAGACAANALAVAIPCHRVVRTDGGLSGYRWGIARKRQLLAREAEEESGD</sequence>
<proteinExistence type="predicted"/>
<evidence type="ECO:0000259" key="14">
    <source>
        <dbReference type="PROSITE" id="PS01124"/>
    </source>
</evidence>
<evidence type="ECO:0000256" key="5">
    <source>
        <dbReference type="ARBA" id="ARBA00022723"/>
    </source>
</evidence>
<dbReference type="InterPro" id="IPR001497">
    <property type="entry name" value="MethylDNA_cys_MeTrfase_AS"/>
</dbReference>
<dbReference type="PROSITE" id="PS01124">
    <property type="entry name" value="HTH_ARAC_FAMILY_2"/>
    <property type="match status" value="1"/>
</dbReference>
<dbReference type="InterPro" id="IPR009057">
    <property type="entry name" value="Homeodomain-like_sf"/>
</dbReference>
<dbReference type="CDD" id="cd06445">
    <property type="entry name" value="ATase"/>
    <property type="match status" value="1"/>
</dbReference>
<evidence type="ECO:0000256" key="10">
    <source>
        <dbReference type="ARBA" id="ARBA00023159"/>
    </source>
</evidence>
<name>A0ABS1QRA5_9GAMM</name>
<dbReference type="SUPFAM" id="SSF57884">
    <property type="entry name" value="Ada DNA repair protein, N-terminal domain (N-Ada 10)"/>
    <property type="match status" value="1"/>
</dbReference>
<evidence type="ECO:0000256" key="9">
    <source>
        <dbReference type="ARBA" id="ARBA00023125"/>
    </source>
</evidence>
<dbReference type="InterPro" id="IPR035451">
    <property type="entry name" value="Ada-like_dom_sf"/>
</dbReference>
<keyword evidence="12" id="KW-0234">DNA repair</keyword>
<dbReference type="RefSeq" id="WP_202082983.1">
    <property type="nucleotide sequence ID" value="NZ_JAERTZ010000013.1"/>
</dbReference>
<keyword evidence="5" id="KW-0479">Metal-binding</keyword>
<dbReference type="GO" id="GO:0032259">
    <property type="term" value="P:methylation"/>
    <property type="evidence" value="ECO:0007669"/>
    <property type="project" value="UniProtKB-KW"/>
</dbReference>
<accession>A0ABS1QRA5</accession>
<evidence type="ECO:0000256" key="6">
    <source>
        <dbReference type="ARBA" id="ARBA00022763"/>
    </source>
</evidence>
<dbReference type="NCBIfam" id="NF011964">
    <property type="entry name" value="PRK15435.1"/>
    <property type="match status" value="1"/>
</dbReference>
<dbReference type="InterPro" id="IPR036217">
    <property type="entry name" value="MethylDNA_cys_MeTrfase_DNAb"/>
</dbReference>
<dbReference type="Pfam" id="PF02805">
    <property type="entry name" value="Ada_Zn_binding"/>
    <property type="match status" value="1"/>
</dbReference>
<reference evidence="16" key="1">
    <citation type="submission" date="2021-01" db="EMBL/GenBank/DDBJ databases">
        <title>Genome public.</title>
        <authorList>
            <person name="Liu C."/>
            <person name="Sun Q."/>
        </authorList>
    </citation>
    <scope>NUCLEOTIDE SEQUENCE [LARGE SCALE GENOMIC DNA]</scope>
    <source>
        <strain evidence="16">CGMCC 1.18722</strain>
    </source>
</reference>